<dbReference type="STRING" id="63057.A0A2P5FG90"/>
<evidence type="ECO:0000313" key="3">
    <source>
        <dbReference type="EMBL" id="PON96815.1"/>
    </source>
</evidence>
<evidence type="ECO:0000259" key="2">
    <source>
        <dbReference type="Pfam" id="PF25896"/>
    </source>
</evidence>
<dbReference type="InParanoid" id="A0A2P5FG90"/>
<reference evidence="4" key="1">
    <citation type="submission" date="2016-06" db="EMBL/GenBank/DDBJ databases">
        <title>Parallel loss of symbiosis genes in relatives of nitrogen-fixing non-legume Parasponia.</title>
        <authorList>
            <person name="Van Velzen R."/>
            <person name="Holmer R."/>
            <person name="Bu F."/>
            <person name="Rutten L."/>
            <person name="Van Zeijl A."/>
            <person name="Liu W."/>
            <person name="Santuari L."/>
            <person name="Cao Q."/>
            <person name="Sharma T."/>
            <person name="Shen D."/>
            <person name="Roswanjaya Y."/>
            <person name="Wardhani T."/>
            <person name="Kalhor M.S."/>
            <person name="Jansen J."/>
            <person name="Van den Hoogen J."/>
            <person name="Gungor B."/>
            <person name="Hartog M."/>
            <person name="Hontelez J."/>
            <person name="Verver J."/>
            <person name="Yang W.-C."/>
            <person name="Schijlen E."/>
            <person name="Repin R."/>
            <person name="Schilthuizen M."/>
            <person name="Schranz E."/>
            <person name="Heidstra R."/>
            <person name="Miyata K."/>
            <person name="Fedorova E."/>
            <person name="Kohlen W."/>
            <person name="Bisseling T."/>
            <person name="Smit S."/>
            <person name="Geurts R."/>
        </authorList>
    </citation>
    <scope>NUCLEOTIDE SEQUENCE [LARGE SCALE GENOMIC DNA]</scope>
    <source>
        <strain evidence="4">cv. RG33-2</strain>
    </source>
</reference>
<dbReference type="OrthoDB" id="1930826at2759"/>
<dbReference type="PANTHER" id="PTHR34568">
    <property type="entry name" value="RRM DOMAIN-CONTAINING PROTEIN"/>
    <property type="match status" value="1"/>
</dbReference>
<evidence type="ECO:0000256" key="1">
    <source>
        <dbReference type="SAM" id="MobiDB-lite"/>
    </source>
</evidence>
<keyword evidence="4" id="KW-1185">Reference proteome</keyword>
<dbReference type="Proteomes" id="UP000237000">
    <property type="component" value="Unassembled WGS sequence"/>
</dbReference>
<feature type="domain" description="AT3G52170-like helix-turn-helix" evidence="2">
    <location>
        <begin position="49"/>
        <end position="97"/>
    </location>
</feature>
<dbReference type="EMBL" id="JXTC01000036">
    <property type="protein sequence ID" value="PON96815.1"/>
    <property type="molecule type" value="Genomic_DNA"/>
</dbReference>
<comment type="caution">
    <text evidence="3">The sequence shown here is derived from an EMBL/GenBank/DDBJ whole genome shotgun (WGS) entry which is preliminary data.</text>
</comment>
<dbReference type="PANTHER" id="PTHR34568:SF4">
    <property type="entry name" value="OS02G0638000 PROTEIN"/>
    <property type="match status" value="1"/>
</dbReference>
<dbReference type="InterPro" id="IPR058942">
    <property type="entry name" value="AT3G52170-like"/>
</dbReference>
<protein>
    <recommendedName>
        <fullName evidence="2">AT3G52170-like helix-turn-helix domain-containing protein</fullName>
    </recommendedName>
</protein>
<evidence type="ECO:0000313" key="4">
    <source>
        <dbReference type="Proteomes" id="UP000237000"/>
    </source>
</evidence>
<name>A0A2P5FG90_TREOI</name>
<feature type="region of interest" description="Disordered" evidence="1">
    <location>
        <begin position="161"/>
        <end position="180"/>
    </location>
</feature>
<dbReference type="AlphaFoldDB" id="A0A2P5FG90"/>
<gene>
    <name evidence="3" type="ORF">TorRG33x02_075190</name>
</gene>
<proteinExistence type="predicted"/>
<dbReference type="InterPro" id="IPR058941">
    <property type="entry name" value="HTH_AT3G52170-like"/>
</dbReference>
<dbReference type="Pfam" id="PF25896">
    <property type="entry name" value="HTH_AT3G52170"/>
    <property type="match status" value="1"/>
</dbReference>
<sequence>MILRKASKIVYSGGRPGKSYAVAAAAASVNKNENEISKANGVLRGKKLPKAQRRAMVEAFVYKYKAMNDGKLPSTSSVVKQVGGSYYVVKKILQEVESQLKLSVVNKANQKALGTEVLKEDERLFRSEEFSATRSNVAVNVGVQNDFEMAVTSHVRINDASDKHIDAERGSKSSSSDEKMLSEEIEVVNIDGYSELTEQNSLLKGDAEKVVHSSVKKVDTVEVENRASNLLQEEFKNVSHPCHVYSENGSENETRAQREIPVFVANENGLQMMNTKKVFHPNVENVEDNEQKKAVSEDLQDKYSSKDKTEWHEGTPENKPAVDKSCRQTSDAEPPKKSTLWGNLKSFADGIFNIWRKS</sequence>
<accession>A0A2P5FG90</accession>
<feature type="region of interest" description="Disordered" evidence="1">
    <location>
        <begin position="286"/>
        <end position="340"/>
    </location>
</feature>
<organism evidence="3 4">
    <name type="scientific">Trema orientale</name>
    <name type="common">Charcoal tree</name>
    <name type="synonym">Celtis orientalis</name>
    <dbReference type="NCBI Taxonomy" id="63057"/>
    <lineage>
        <taxon>Eukaryota</taxon>
        <taxon>Viridiplantae</taxon>
        <taxon>Streptophyta</taxon>
        <taxon>Embryophyta</taxon>
        <taxon>Tracheophyta</taxon>
        <taxon>Spermatophyta</taxon>
        <taxon>Magnoliopsida</taxon>
        <taxon>eudicotyledons</taxon>
        <taxon>Gunneridae</taxon>
        <taxon>Pentapetalae</taxon>
        <taxon>rosids</taxon>
        <taxon>fabids</taxon>
        <taxon>Rosales</taxon>
        <taxon>Cannabaceae</taxon>
        <taxon>Trema</taxon>
    </lineage>
</organism>
<feature type="compositionally biased region" description="Basic and acidic residues" evidence="1">
    <location>
        <begin position="289"/>
        <end position="326"/>
    </location>
</feature>